<gene>
    <name evidence="2" type="primary">rbfA</name>
    <name evidence="3" type="ORF">ALE3EI_0952</name>
</gene>
<dbReference type="AlphaFoldDB" id="A0A7G8PT61"/>
<dbReference type="GO" id="GO:0005829">
    <property type="term" value="C:cytosol"/>
    <property type="evidence" value="ECO:0007669"/>
    <property type="project" value="TreeGrafter"/>
</dbReference>
<comment type="subunit">
    <text evidence="2">Monomer. Binds 30S ribosomal subunits, but not 50S ribosomal subunits or 70S ribosomes.</text>
</comment>
<dbReference type="GO" id="GO:0043024">
    <property type="term" value="F:ribosomal small subunit binding"/>
    <property type="evidence" value="ECO:0007669"/>
    <property type="project" value="TreeGrafter"/>
</dbReference>
<dbReference type="GO" id="GO:0030490">
    <property type="term" value="P:maturation of SSU-rRNA"/>
    <property type="evidence" value="ECO:0007669"/>
    <property type="project" value="UniProtKB-UniRule"/>
</dbReference>
<dbReference type="Proteomes" id="UP000515514">
    <property type="component" value="Chromosome"/>
</dbReference>
<protein>
    <recommendedName>
        <fullName evidence="2">Ribosome-binding factor A</fullName>
    </recommendedName>
</protein>
<keyword evidence="1 2" id="KW-0690">Ribosome biogenesis</keyword>
<dbReference type="Gene3D" id="3.30.300.20">
    <property type="match status" value="1"/>
</dbReference>
<dbReference type="RefSeq" id="WP_186991413.1">
    <property type="nucleotide sequence ID" value="NZ_CP052909.1"/>
</dbReference>
<keyword evidence="2" id="KW-0963">Cytoplasm</keyword>
<evidence type="ECO:0000313" key="3">
    <source>
        <dbReference type="EMBL" id="QNJ97527.1"/>
    </source>
</evidence>
<comment type="function">
    <text evidence="2">One of several proteins that assist in the late maturation steps of the functional core of the 30S ribosomal subunit. Associates with free 30S ribosomal subunits (but not with 30S subunits that are part of 70S ribosomes or polysomes). Required for efficient processing of 16S rRNA. May interact with the 5'-terminal helix region of 16S rRNA.</text>
</comment>
<name>A0A7G8PT61_9FLAO</name>
<reference evidence="3 4" key="1">
    <citation type="submission" date="2020-04" db="EMBL/GenBank/DDBJ databases">
        <title>Genome sequence of Altibacter aquimarinus strain ALE3EI.</title>
        <authorList>
            <person name="Oh H.-M."/>
            <person name="Jang D."/>
        </authorList>
    </citation>
    <scope>NUCLEOTIDE SEQUENCE [LARGE SCALE GENOMIC DNA]</scope>
    <source>
        <strain evidence="3 4">ALE3EI</strain>
    </source>
</reference>
<keyword evidence="4" id="KW-1185">Reference proteome</keyword>
<dbReference type="PANTHER" id="PTHR33515">
    <property type="entry name" value="RIBOSOME-BINDING FACTOR A, CHLOROPLASTIC-RELATED"/>
    <property type="match status" value="1"/>
</dbReference>
<dbReference type="Pfam" id="PF02033">
    <property type="entry name" value="RBFA"/>
    <property type="match status" value="1"/>
</dbReference>
<proteinExistence type="inferred from homology"/>
<dbReference type="NCBIfam" id="TIGR00082">
    <property type="entry name" value="rbfA"/>
    <property type="match status" value="1"/>
</dbReference>
<dbReference type="EMBL" id="CP052909">
    <property type="protein sequence ID" value="QNJ97527.1"/>
    <property type="molecule type" value="Genomic_DNA"/>
</dbReference>
<dbReference type="InterPro" id="IPR015946">
    <property type="entry name" value="KH_dom-like_a/b"/>
</dbReference>
<dbReference type="KEGG" id="alti:ALE3EI_0952"/>
<dbReference type="InterPro" id="IPR023799">
    <property type="entry name" value="RbfA_dom_sf"/>
</dbReference>
<sequence>MTESNRQKKIAGVLQNDLAKELQNLLRESGQTGIIISVSKVNVSVDLSLAKVHVSVFPSDKANMIVTELNAIKPKIKHQIAQLTRHQLRKMPDLSFYNDDSLEYIDKIEKAVKGTEDPIKDSDLLPKRKKI</sequence>
<organism evidence="3 4">
    <name type="scientific">Constantimarinum furrinae</name>
    <dbReference type="NCBI Taxonomy" id="2562285"/>
    <lineage>
        <taxon>Bacteria</taxon>
        <taxon>Pseudomonadati</taxon>
        <taxon>Bacteroidota</taxon>
        <taxon>Flavobacteriia</taxon>
        <taxon>Flavobacteriales</taxon>
        <taxon>Flavobacteriaceae</taxon>
        <taxon>Altibacter/Constantimarinum group</taxon>
        <taxon>Constantimarinum</taxon>
    </lineage>
</organism>
<evidence type="ECO:0000313" key="4">
    <source>
        <dbReference type="Proteomes" id="UP000515514"/>
    </source>
</evidence>
<evidence type="ECO:0000256" key="2">
    <source>
        <dbReference type="HAMAP-Rule" id="MF_00003"/>
    </source>
</evidence>
<dbReference type="PANTHER" id="PTHR33515:SF1">
    <property type="entry name" value="RIBOSOME-BINDING FACTOR A, CHLOROPLASTIC-RELATED"/>
    <property type="match status" value="1"/>
</dbReference>
<comment type="subcellular location">
    <subcellularLocation>
        <location evidence="2">Cytoplasm</location>
    </subcellularLocation>
</comment>
<dbReference type="SUPFAM" id="SSF89919">
    <property type="entry name" value="Ribosome-binding factor A, RbfA"/>
    <property type="match status" value="1"/>
</dbReference>
<comment type="similarity">
    <text evidence="2">Belongs to the RbfA family.</text>
</comment>
<evidence type="ECO:0000256" key="1">
    <source>
        <dbReference type="ARBA" id="ARBA00022517"/>
    </source>
</evidence>
<dbReference type="InterPro" id="IPR000238">
    <property type="entry name" value="RbfA"/>
</dbReference>
<dbReference type="HAMAP" id="MF_00003">
    <property type="entry name" value="RbfA"/>
    <property type="match status" value="1"/>
</dbReference>
<accession>A0A7G8PT61</accession>